<dbReference type="Gene3D" id="3.50.50.60">
    <property type="entry name" value="FAD/NAD(P)-binding domain"/>
    <property type="match status" value="1"/>
</dbReference>
<dbReference type="Gene3D" id="3.30.9.10">
    <property type="entry name" value="D-Amino Acid Oxidase, subunit A, domain 2"/>
    <property type="match status" value="1"/>
</dbReference>
<dbReference type="STRING" id="683960.A0A1E3NUT3"/>
<protein>
    <recommendedName>
        <fullName evidence="1">FAD dependent oxidoreductase domain-containing protein</fullName>
    </recommendedName>
</protein>
<accession>A0A1E3NUT3</accession>
<keyword evidence="3" id="KW-1185">Reference proteome</keyword>
<name>A0A1E3NUT3_WICAA</name>
<dbReference type="GO" id="GO:0005737">
    <property type="term" value="C:cytoplasm"/>
    <property type="evidence" value="ECO:0007669"/>
    <property type="project" value="TreeGrafter"/>
</dbReference>
<dbReference type="RefSeq" id="XP_019036146.1">
    <property type="nucleotide sequence ID" value="XM_019183872.1"/>
</dbReference>
<dbReference type="Pfam" id="PF01266">
    <property type="entry name" value="DAO"/>
    <property type="match status" value="1"/>
</dbReference>
<dbReference type="InterPro" id="IPR006076">
    <property type="entry name" value="FAD-dep_OxRdtase"/>
</dbReference>
<dbReference type="InterPro" id="IPR036188">
    <property type="entry name" value="FAD/NAD-bd_sf"/>
</dbReference>
<evidence type="ECO:0000313" key="2">
    <source>
        <dbReference type="EMBL" id="ODQ56939.1"/>
    </source>
</evidence>
<evidence type="ECO:0000259" key="1">
    <source>
        <dbReference type="Pfam" id="PF01266"/>
    </source>
</evidence>
<gene>
    <name evidence="2" type="ORF">WICANDRAFT_65202</name>
</gene>
<dbReference type="EMBL" id="KV454214">
    <property type="protein sequence ID" value="ODQ56939.1"/>
    <property type="molecule type" value="Genomic_DNA"/>
</dbReference>
<feature type="domain" description="FAD dependent oxidoreductase" evidence="1">
    <location>
        <begin position="45"/>
        <end position="426"/>
    </location>
</feature>
<dbReference type="AlphaFoldDB" id="A0A1E3NUT3"/>
<dbReference type="Proteomes" id="UP000094112">
    <property type="component" value="Unassembled WGS sequence"/>
</dbReference>
<evidence type="ECO:0000313" key="3">
    <source>
        <dbReference type="Proteomes" id="UP000094112"/>
    </source>
</evidence>
<dbReference type="GeneID" id="30201118"/>
<reference evidence="2 3" key="1">
    <citation type="journal article" date="2016" name="Proc. Natl. Acad. Sci. U.S.A.">
        <title>Comparative genomics of biotechnologically important yeasts.</title>
        <authorList>
            <person name="Riley R."/>
            <person name="Haridas S."/>
            <person name="Wolfe K.H."/>
            <person name="Lopes M.R."/>
            <person name="Hittinger C.T."/>
            <person name="Goeker M."/>
            <person name="Salamov A.A."/>
            <person name="Wisecaver J.H."/>
            <person name="Long T.M."/>
            <person name="Calvey C.H."/>
            <person name="Aerts A.L."/>
            <person name="Barry K.W."/>
            <person name="Choi C."/>
            <person name="Clum A."/>
            <person name="Coughlan A.Y."/>
            <person name="Deshpande S."/>
            <person name="Douglass A.P."/>
            <person name="Hanson S.J."/>
            <person name="Klenk H.-P."/>
            <person name="LaButti K.M."/>
            <person name="Lapidus A."/>
            <person name="Lindquist E.A."/>
            <person name="Lipzen A.M."/>
            <person name="Meier-Kolthoff J.P."/>
            <person name="Ohm R.A."/>
            <person name="Otillar R.P."/>
            <person name="Pangilinan J.L."/>
            <person name="Peng Y."/>
            <person name="Rokas A."/>
            <person name="Rosa C.A."/>
            <person name="Scheuner C."/>
            <person name="Sibirny A.A."/>
            <person name="Slot J.C."/>
            <person name="Stielow J.B."/>
            <person name="Sun H."/>
            <person name="Kurtzman C.P."/>
            <person name="Blackwell M."/>
            <person name="Grigoriev I.V."/>
            <person name="Jeffries T.W."/>
        </authorList>
    </citation>
    <scope>NUCLEOTIDE SEQUENCE [LARGE SCALE GENOMIC DNA]</scope>
    <source>
        <strain evidence="3">ATCC 58044 / CBS 1984 / NCYC 433 / NRRL Y-366-8</strain>
    </source>
</reference>
<dbReference type="PANTHER" id="PTHR13847:SF260">
    <property type="entry name" value="FAD DEPENDENT OXIDOREDUCTASE DOMAIN-CONTAINING PROTEIN"/>
    <property type="match status" value="1"/>
</dbReference>
<dbReference type="PANTHER" id="PTHR13847">
    <property type="entry name" value="SARCOSINE DEHYDROGENASE-RELATED"/>
    <property type="match status" value="1"/>
</dbReference>
<organism evidence="2 3">
    <name type="scientific">Wickerhamomyces anomalus (strain ATCC 58044 / CBS 1984 / NCYC 433 / NRRL Y-366-8)</name>
    <name type="common">Yeast</name>
    <name type="synonym">Hansenula anomala</name>
    <dbReference type="NCBI Taxonomy" id="683960"/>
    <lineage>
        <taxon>Eukaryota</taxon>
        <taxon>Fungi</taxon>
        <taxon>Dikarya</taxon>
        <taxon>Ascomycota</taxon>
        <taxon>Saccharomycotina</taxon>
        <taxon>Saccharomycetes</taxon>
        <taxon>Phaffomycetales</taxon>
        <taxon>Wickerhamomycetaceae</taxon>
        <taxon>Wickerhamomyces</taxon>
    </lineage>
</organism>
<dbReference type="SUPFAM" id="SSF51905">
    <property type="entry name" value="FAD/NAD(P)-binding domain"/>
    <property type="match status" value="1"/>
</dbReference>
<proteinExistence type="predicted"/>
<dbReference type="OrthoDB" id="429143at2759"/>
<sequence length="444" mass="49475">MLPNAIMSKSYLPVPNPTPSYWLSLEKNDSFSSYKSSEKVPERTDILIIGSGYAGSATAFHLMNDNPGLDVTLLEARTLCSGATGRNGGHLKPYFHRLYSEYEKEHGQYVAGQVVNSEFEHLYEIKNLVEKENIDCDFVLTRACDVYRDSKRVENDLIAFEKLLKNPYIKDEVKNSIQLVQGDHVANLSKVPDAKICFTYPAAHIWPWKLMTALLKKSVKKGLKLYANTPVLEVVQDAVNYKVVTLTGTIIAEKIIFCTNGYTKSILKPFEEAIIPVRGVATHIKPNSFEIAPQLPNTYGLFSRAMLDSDYLINRADGGVVVGGASVLMVKSNGDDSEIFDDVDDSKVPKNVENYFQNYMNKNFTTWKDFKTVNDYIWSGIMGFSKDRFPYVGELDSLGLNNAYIVAGFSGHGMPRVYLSAKAIAKCALNGKSIQEVGGTCLQK</sequence>